<dbReference type="AlphaFoldDB" id="A0A3P5WR11"/>
<name>A0A3P5WR11_9MICC</name>
<reference evidence="1 2" key="1">
    <citation type="submission" date="2018-11" db="EMBL/GenBank/DDBJ databases">
        <authorList>
            <person name="Criscuolo A."/>
        </authorList>
    </citation>
    <scope>NUCLEOTIDE SEQUENCE [LARGE SCALE GENOMIC DNA]</scope>
    <source>
        <strain evidence="1">AT11b</strain>
    </source>
</reference>
<sequence length="47" mass="5086">MELTGTIEALDGSQDHITADGATYEGALASLRQRSPDGHRLFVIRTN</sequence>
<dbReference type="RefSeq" id="WP_203415863.1">
    <property type="nucleotide sequence ID" value="NZ_CBCRYA010000005.1"/>
</dbReference>
<dbReference type="Proteomes" id="UP000280861">
    <property type="component" value="Unassembled WGS sequence"/>
</dbReference>
<gene>
    <name evidence="1" type="ORF">PSET11_00249</name>
</gene>
<proteinExistence type="predicted"/>
<organism evidence="1 2">
    <name type="scientific">Arthrobacter ulcerisalmonis</name>
    <dbReference type="NCBI Taxonomy" id="2483813"/>
    <lineage>
        <taxon>Bacteria</taxon>
        <taxon>Bacillati</taxon>
        <taxon>Actinomycetota</taxon>
        <taxon>Actinomycetes</taxon>
        <taxon>Micrococcales</taxon>
        <taxon>Micrococcaceae</taxon>
        <taxon>Arthrobacter</taxon>
    </lineage>
</organism>
<keyword evidence="2" id="KW-1185">Reference proteome</keyword>
<dbReference type="EMBL" id="UXAU01000009">
    <property type="protein sequence ID" value="VDC18383.1"/>
    <property type="molecule type" value="Genomic_DNA"/>
</dbReference>
<evidence type="ECO:0000313" key="1">
    <source>
        <dbReference type="EMBL" id="VDC18383.1"/>
    </source>
</evidence>
<evidence type="ECO:0000313" key="2">
    <source>
        <dbReference type="Proteomes" id="UP000280861"/>
    </source>
</evidence>
<protein>
    <submittedName>
        <fullName evidence="1">Uncharacterized protein</fullName>
    </submittedName>
</protein>
<accession>A0A3P5WR11</accession>